<dbReference type="GO" id="GO:0046872">
    <property type="term" value="F:metal ion binding"/>
    <property type="evidence" value="ECO:0007669"/>
    <property type="project" value="UniProtKB-KW"/>
</dbReference>
<accession>A0A934KA30</accession>
<evidence type="ECO:0000256" key="6">
    <source>
        <dbReference type="ARBA" id="ARBA00023239"/>
    </source>
</evidence>
<keyword evidence="4 7" id="KW-0479">Metal-binding</keyword>
<feature type="binding site" evidence="7">
    <location>
        <begin position="34"/>
        <end position="35"/>
    </location>
    <ligand>
        <name>4-CDP-2-C-methyl-D-erythritol 2-phosphate</name>
        <dbReference type="ChEBI" id="CHEBI:57919"/>
    </ligand>
</feature>
<evidence type="ECO:0000256" key="1">
    <source>
        <dbReference type="ARBA" id="ARBA00000200"/>
    </source>
</evidence>
<feature type="site" description="Transition state stabilizer" evidence="7">
    <location>
        <position position="34"/>
    </location>
</feature>
<dbReference type="GO" id="GO:0008685">
    <property type="term" value="F:2-C-methyl-D-erythritol 2,4-cyclodiphosphate synthase activity"/>
    <property type="evidence" value="ECO:0007669"/>
    <property type="project" value="UniProtKB-UniRule"/>
</dbReference>
<evidence type="ECO:0000256" key="2">
    <source>
        <dbReference type="ARBA" id="ARBA00004709"/>
    </source>
</evidence>
<dbReference type="HAMAP" id="MF_00107">
    <property type="entry name" value="IspF"/>
    <property type="match status" value="1"/>
</dbReference>
<dbReference type="InterPro" id="IPR003526">
    <property type="entry name" value="MECDP_synthase"/>
</dbReference>
<evidence type="ECO:0000256" key="7">
    <source>
        <dbReference type="HAMAP-Rule" id="MF_00107"/>
    </source>
</evidence>
<protein>
    <recommendedName>
        <fullName evidence="3 7">2-C-methyl-D-erythritol 2,4-cyclodiphosphate synthase</fullName>
        <shortName evidence="7">MECDP-synthase</shortName>
        <shortName evidence="7">MECPP-synthase</shortName>
        <shortName evidence="7">MECPS</shortName>
        <ecNumber evidence="3 7">4.6.1.12</ecNumber>
    </recommendedName>
</protein>
<dbReference type="Pfam" id="PF02542">
    <property type="entry name" value="YgbB"/>
    <property type="match status" value="1"/>
</dbReference>
<feature type="binding site" evidence="7">
    <location>
        <position position="142"/>
    </location>
    <ligand>
        <name>4-CDP-2-C-methyl-D-erythritol 2-phosphate</name>
        <dbReference type="ChEBI" id="CHEBI:57919"/>
    </ligand>
</feature>
<dbReference type="Proteomes" id="UP000612893">
    <property type="component" value="Unassembled WGS sequence"/>
</dbReference>
<dbReference type="Gene3D" id="3.30.1330.50">
    <property type="entry name" value="2-C-methyl-D-erythritol 2,4-cyclodiphosphate synthase"/>
    <property type="match status" value="1"/>
</dbReference>
<sequence>MRIGLGYDLHPFAEGRALVLGGVRVPYPRGLDGHSDADVLTHAVVDAILGAAALGTIGEHFPDTDPRFAGVSSLELLSESARMIREAGWRVVNLDAVITAQEPRLQPHLRPMAEALAGCLGIGPSQVGVKATSPEGLGALGRREGVSAQAVALLEEAR</sequence>
<feature type="site" description="Transition state stabilizer" evidence="7">
    <location>
        <position position="133"/>
    </location>
</feature>
<evidence type="ECO:0000313" key="10">
    <source>
        <dbReference type="EMBL" id="MBJ7599371.1"/>
    </source>
</evidence>
<comment type="function">
    <text evidence="7">Involved in the biosynthesis of isopentenyl diphosphate (IPP) and dimethylallyl diphosphate (DMAPP), two major building blocks of isoprenoid compounds. Catalyzes the conversion of 4-diphosphocytidyl-2-C-methyl-D-erythritol 2-phosphate (CDP-ME2P) to 2-C-methyl-D-erythritol 2,4-cyclodiphosphate (ME-CPP) with a corresponding release of cytidine 5-monophosphate (CMP).</text>
</comment>
<dbReference type="InterPro" id="IPR036571">
    <property type="entry name" value="MECDP_synthase_sf"/>
</dbReference>
<comment type="caution">
    <text evidence="7">Lacks conserved residue(s) required for the propagation of feature annotation.</text>
</comment>
<keyword evidence="6 7" id="KW-0456">Lyase</keyword>
<comment type="subunit">
    <text evidence="7">Homotrimer.</text>
</comment>
<comment type="pathway">
    <text evidence="2 7">Isoprenoid biosynthesis; isopentenyl diphosphate biosynthesis via DXP pathway; isopentenyl diphosphate from 1-deoxy-D-xylulose 5-phosphate: step 4/6.</text>
</comment>
<feature type="binding site" evidence="7">
    <location>
        <position position="42"/>
    </location>
    <ligand>
        <name>a divalent metal cation</name>
        <dbReference type="ChEBI" id="CHEBI:60240"/>
    </ligand>
</feature>
<keyword evidence="5 7" id="KW-0414">Isoprene biosynthesis</keyword>
<reference evidence="10" key="1">
    <citation type="submission" date="2020-10" db="EMBL/GenBank/DDBJ databases">
        <title>Ca. Dormibacterota MAGs.</title>
        <authorList>
            <person name="Montgomery K."/>
        </authorList>
    </citation>
    <scope>NUCLEOTIDE SEQUENCE [LARGE SCALE GENOMIC DNA]</scope>
    <source>
        <strain evidence="10">SC8812_S17_10</strain>
    </source>
</reference>
<dbReference type="GO" id="GO:0016114">
    <property type="term" value="P:terpenoid biosynthetic process"/>
    <property type="evidence" value="ECO:0007669"/>
    <property type="project" value="InterPro"/>
</dbReference>
<comment type="caution">
    <text evidence="10">The sequence shown here is derived from an EMBL/GenBank/DDBJ whole genome shotgun (WGS) entry which is preliminary data.</text>
</comment>
<comment type="similarity">
    <text evidence="7 8">Belongs to the IspF family.</text>
</comment>
<feature type="binding site" evidence="7">
    <location>
        <begin position="8"/>
        <end position="10"/>
    </location>
    <ligand>
        <name>4-CDP-2-C-methyl-D-erythritol 2-phosphate</name>
        <dbReference type="ChEBI" id="CHEBI:57919"/>
    </ligand>
</feature>
<dbReference type="PANTHER" id="PTHR43181:SF1">
    <property type="entry name" value="2-C-METHYL-D-ERYTHRITOL 2,4-CYCLODIPHOSPHATE SYNTHASE, CHLOROPLASTIC"/>
    <property type="match status" value="1"/>
</dbReference>
<evidence type="ECO:0000256" key="3">
    <source>
        <dbReference type="ARBA" id="ARBA00012579"/>
    </source>
</evidence>
<dbReference type="SUPFAM" id="SSF69765">
    <property type="entry name" value="IpsF-like"/>
    <property type="match status" value="1"/>
</dbReference>
<dbReference type="NCBIfam" id="TIGR00151">
    <property type="entry name" value="ispF"/>
    <property type="match status" value="1"/>
</dbReference>
<comment type="catalytic activity">
    <reaction evidence="1 7 8">
        <text>4-CDP-2-C-methyl-D-erythritol 2-phosphate = 2-C-methyl-D-erythritol 2,4-cyclic diphosphate + CMP</text>
        <dbReference type="Rhea" id="RHEA:23864"/>
        <dbReference type="ChEBI" id="CHEBI:57919"/>
        <dbReference type="ChEBI" id="CHEBI:58483"/>
        <dbReference type="ChEBI" id="CHEBI:60377"/>
        <dbReference type="EC" id="4.6.1.12"/>
    </reaction>
</comment>
<gene>
    <name evidence="7" type="primary">ispF</name>
    <name evidence="10" type="ORF">JF922_15005</name>
</gene>
<feature type="domain" description="2-C-methyl-D-erythritol 2,4-cyclodiphosphate synthase" evidence="9">
    <location>
        <begin position="1"/>
        <end position="154"/>
    </location>
</feature>
<feature type="binding site" evidence="7">
    <location>
        <position position="10"/>
    </location>
    <ligand>
        <name>a divalent metal cation</name>
        <dbReference type="ChEBI" id="CHEBI:60240"/>
    </ligand>
</feature>
<name>A0A934KA30_9BACT</name>
<organism evidence="10 11">
    <name type="scientific">Candidatus Nephthysia bennettiae</name>
    <dbReference type="NCBI Taxonomy" id="3127016"/>
    <lineage>
        <taxon>Bacteria</taxon>
        <taxon>Bacillati</taxon>
        <taxon>Candidatus Dormiibacterota</taxon>
        <taxon>Candidatus Dormibacteria</taxon>
        <taxon>Candidatus Dormibacterales</taxon>
        <taxon>Candidatus Dormibacteraceae</taxon>
        <taxon>Candidatus Nephthysia</taxon>
    </lineage>
</organism>
<dbReference type="PROSITE" id="PS01350">
    <property type="entry name" value="ISPF"/>
    <property type="match status" value="1"/>
</dbReference>
<dbReference type="RefSeq" id="WP_338202864.1">
    <property type="nucleotide sequence ID" value="NZ_JAEKNR010000149.1"/>
</dbReference>
<feature type="binding site" evidence="7">
    <location>
        <position position="8"/>
    </location>
    <ligand>
        <name>a divalent metal cation</name>
        <dbReference type="ChEBI" id="CHEBI:60240"/>
    </ligand>
</feature>
<dbReference type="PANTHER" id="PTHR43181">
    <property type="entry name" value="2-C-METHYL-D-ERYTHRITOL 2,4-CYCLODIPHOSPHATE SYNTHASE, CHLOROPLASTIC"/>
    <property type="match status" value="1"/>
</dbReference>
<comment type="cofactor">
    <cofactor evidence="7">
        <name>a divalent metal cation</name>
        <dbReference type="ChEBI" id="CHEBI:60240"/>
    </cofactor>
    <text evidence="7">Binds 1 divalent metal cation per subunit.</text>
</comment>
<dbReference type="EMBL" id="JAEKNR010000149">
    <property type="protein sequence ID" value="MBJ7599371.1"/>
    <property type="molecule type" value="Genomic_DNA"/>
</dbReference>
<feature type="binding site" evidence="7">
    <location>
        <begin position="132"/>
        <end position="135"/>
    </location>
    <ligand>
        <name>4-CDP-2-C-methyl-D-erythritol 2-phosphate</name>
        <dbReference type="ChEBI" id="CHEBI:57919"/>
    </ligand>
</feature>
<dbReference type="InterPro" id="IPR020555">
    <property type="entry name" value="MECDP_synthase_CS"/>
</dbReference>
<evidence type="ECO:0000259" key="9">
    <source>
        <dbReference type="Pfam" id="PF02542"/>
    </source>
</evidence>
<keyword evidence="11" id="KW-1185">Reference proteome</keyword>
<dbReference type="GO" id="GO:0019288">
    <property type="term" value="P:isopentenyl diphosphate biosynthetic process, methylerythritol 4-phosphate pathway"/>
    <property type="evidence" value="ECO:0007669"/>
    <property type="project" value="UniProtKB-UniRule"/>
</dbReference>
<proteinExistence type="inferred from homology"/>
<evidence type="ECO:0000256" key="4">
    <source>
        <dbReference type="ARBA" id="ARBA00022723"/>
    </source>
</evidence>
<evidence type="ECO:0000313" key="11">
    <source>
        <dbReference type="Proteomes" id="UP000612893"/>
    </source>
</evidence>
<dbReference type="AlphaFoldDB" id="A0A934KA30"/>
<feature type="binding site" evidence="7">
    <location>
        <begin position="61"/>
        <end position="65"/>
    </location>
    <ligand>
        <name>4-CDP-2-C-methyl-D-erythritol 2-phosphate</name>
        <dbReference type="ChEBI" id="CHEBI:57919"/>
    </ligand>
</feature>
<evidence type="ECO:0000256" key="8">
    <source>
        <dbReference type="RuleBase" id="RU004395"/>
    </source>
</evidence>
<evidence type="ECO:0000256" key="5">
    <source>
        <dbReference type="ARBA" id="ARBA00023229"/>
    </source>
</evidence>
<dbReference type="CDD" id="cd00554">
    <property type="entry name" value="MECDP_synthase"/>
    <property type="match status" value="1"/>
</dbReference>
<dbReference type="EC" id="4.6.1.12" evidence="3 7"/>